<proteinExistence type="predicted"/>
<reference evidence="1 2" key="1">
    <citation type="submission" date="2010-12" db="EMBL/GenBank/DDBJ databases">
        <title>Whole genome sequence of Anaerolinea thermophila UNI-1.</title>
        <authorList>
            <person name="Narita-Yamada S."/>
            <person name="Kishi E."/>
            <person name="Watanabe Y."/>
            <person name="Takasaki K."/>
            <person name="Ankai A."/>
            <person name="Oguchi A."/>
            <person name="Fukui S."/>
            <person name="Takahashi M."/>
            <person name="Yashiro I."/>
            <person name="Hosoyama A."/>
            <person name="Sekiguchi Y."/>
            <person name="Hanada S."/>
            <person name="Fujita N."/>
        </authorList>
    </citation>
    <scope>NUCLEOTIDE SEQUENCE [LARGE SCALE GENOMIC DNA]</scope>
    <source>
        <strain evidence="2">DSM 14523 / JCM 11388 / NBRC 100420 / UNI-1</strain>
    </source>
</reference>
<dbReference type="Proteomes" id="UP000008922">
    <property type="component" value="Chromosome"/>
</dbReference>
<dbReference type="AlphaFoldDB" id="E8N5F2"/>
<sequence length="528" mass="60581">MNGRKLGLREQYWREFQIQEEDLEFVYNHLLETEIPLTTEELVRLILAERIRREKENLKRKQADAGAIYYPREVYSVGQVIQFPALNWQKGKVLQVRPGYNPDLPPFQVMEVELESGEVKSFAVGLDAHALNEMTLQSDEDLSLDENTILSQYGSVLQRRIEEQLSSNPDLVRIAGRWFPRALLVDIHVGHLNLAEAILEMEGGGPLSTRALMEQLDLPKDVNAKLIEFSLNLALQEDERFDEVGPAGKILWFLKRLEPAEVQTPPAFLQYFPQPYDEQRVLPLLEQFEGSVVDEIDPQICPKVGEDEATIALLYPHFRSGTLPLCDVFYRFFPTAYESPRVQFTFVDGHSGEKFSGWVVRPHRYVYGLRDWYLKNECIPGALITIQKGVEPGEVIIRANRKRPTREWMRTVLVGSDGGIVFAMQKHNVSTLFDERMALVINDQNALDQVWQNAKHRTSLAHVTRNMMRELAKLSPQGHVHAQELYAAVNVVKRVPPGLVLTILLDNRWATHLGDLYFRFVEISENEG</sequence>
<dbReference type="EMBL" id="AP012029">
    <property type="protein sequence ID" value="BAJ63666.1"/>
    <property type="molecule type" value="Genomic_DNA"/>
</dbReference>
<dbReference type="HOGENOM" id="CLU_515497_0_0_0"/>
<dbReference type="RefSeq" id="WP_013560046.1">
    <property type="nucleotide sequence ID" value="NC_014960.1"/>
</dbReference>
<dbReference type="KEGG" id="atm:ANT_16400"/>
<accession>E8N5F2</accession>
<evidence type="ECO:0000313" key="1">
    <source>
        <dbReference type="EMBL" id="BAJ63666.1"/>
    </source>
</evidence>
<keyword evidence="2" id="KW-1185">Reference proteome</keyword>
<organism evidence="1 2">
    <name type="scientific">Anaerolinea thermophila (strain DSM 14523 / JCM 11388 / NBRC 100420 / UNI-1)</name>
    <dbReference type="NCBI Taxonomy" id="926569"/>
    <lineage>
        <taxon>Bacteria</taxon>
        <taxon>Bacillati</taxon>
        <taxon>Chloroflexota</taxon>
        <taxon>Anaerolineae</taxon>
        <taxon>Anaerolineales</taxon>
        <taxon>Anaerolineaceae</taxon>
        <taxon>Anaerolinea</taxon>
    </lineage>
</organism>
<dbReference type="STRING" id="926569.ANT_16400"/>
<name>E8N5F2_ANATU</name>
<dbReference type="eggNOG" id="ENOG5033RR4">
    <property type="taxonomic scope" value="Bacteria"/>
</dbReference>
<protein>
    <submittedName>
        <fullName evidence="1">Uncharacterized protein</fullName>
    </submittedName>
</protein>
<evidence type="ECO:0000313" key="2">
    <source>
        <dbReference type="Proteomes" id="UP000008922"/>
    </source>
</evidence>
<dbReference type="InParanoid" id="E8N5F2"/>
<dbReference type="OrthoDB" id="144485at2"/>
<gene>
    <name evidence="1" type="ordered locus">ANT_16400</name>
</gene>